<feature type="transmembrane region" description="Helical" evidence="2">
    <location>
        <begin position="68"/>
        <end position="86"/>
    </location>
</feature>
<feature type="region of interest" description="Disordered" evidence="1">
    <location>
        <begin position="335"/>
        <end position="362"/>
    </location>
</feature>
<dbReference type="Proteomes" id="UP000054097">
    <property type="component" value="Unassembled WGS sequence"/>
</dbReference>
<dbReference type="STRING" id="933852.A0A0C3BCS6"/>
<keyword evidence="2" id="KW-1133">Transmembrane helix</keyword>
<reference evidence="5" key="2">
    <citation type="submission" date="2015-01" db="EMBL/GenBank/DDBJ databases">
        <title>Evolutionary Origins and Diversification of the Mycorrhizal Mutualists.</title>
        <authorList>
            <consortium name="DOE Joint Genome Institute"/>
            <consortium name="Mycorrhizal Genomics Consortium"/>
            <person name="Kohler A."/>
            <person name="Kuo A."/>
            <person name="Nagy L.G."/>
            <person name="Floudas D."/>
            <person name="Copeland A."/>
            <person name="Barry K.W."/>
            <person name="Cichocki N."/>
            <person name="Veneault-Fourrey C."/>
            <person name="LaButti K."/>
            <person name="Lindquist E.A."/>
            <person name="Lipzen A."/>
            <person name="Lundell T."/>
            <person name="Morin E."/>
            <person name="Murat C."/>
            <person name="Riley R."/>
            <person name="Ohm R."/>
            <person name="Sun H."/>
            <person name="Tunlid A."/>
            <person name="Henrissat B."/>
            <person name="Grigoriev I.V."/>
            <person name="Hibbett D.S."/>
            <person name="Martin F."/>
        </authorList>
    </citation>
    <scope>NUCLEOTIDE SEQUENCE [LARGE SCALE GENOMIC DNA]</scope>
    <source>
        <strain evidence="5">MAFF 305830</strain>
    </source>
</reference>
<sequence length="375" mass="41669">MVLSIPPGLTPAQLLDLFEQLKTGLRSIAAGKYALVAGLTLALYDHLLTLDREKRYIWKARGWSTPRAIFLFTRYSVPLILLGHCLDNLGGPRADELCLRWSFANTYWTFVLYSMMHWLVALRVYAYWGRSRRVLFSFVALWSIAFIATTTEATIWLVNYKGTAAYDPILKSCSIGAPTWLPVINVGFLILEIPAFCLTAWKFRQDSKVLANSLLIKTLIRDGVLYFFIVLGLTTGTALFTYLAPLAMSGVPRFLTLGIVDVTVSRLVLSLHEVAAKAGVSNDQKPSTGSTTVAVNQFGTYKARPSRDGVAGGFYGHSRAASNASAYPMDTMGSARKMQQPQHIPRPVPESWPPDQTMIIGNPYSYVEETERPQV</sequence>
<evidence type="ECO:0000259" key="3">
    <source>
        <dbReference type="Pfam" id="PF20151"/>
    </source>
</evidence>
<keyword evidence="5" id="KW-1185">Reference proteome</keyword>
<evidence type="ECO:0000256" key="2">
    <source>
        <dbReference type="SAM" id="Phobius"/>
    </source>
</evidence>
<feature type="transmembrane region" description="Helical" evidence="2">
    <location>
        <begin position="224"/>
        <end position="244"/>
    </location>
</feature>
<keyword evidence="2" id="KW-0472">Membrane</keyword>
<dbReference type="OrthoDB" id="3354157at2759"/>
<evidence type="ECO:0000313" key="5">
    <source>
        <dbReference type="Proteomes" id="UP000054097"/>
    </source>
</evidence>
<reference evidence="4 5" key="1">
    <citation type="submission" date="2014-04" db="EMBL/GenBank/DDBJ databases">
        <authorList>
            <consortium name="DOE Joint Genome Institute"/>
            <person name="Kuo A."/>
            <person name="Zuccaro A."/>
            <person name="Kohler A."/>
            <person name="Nagy L.G."/>
            <person name="Floudas D."/>
            <person name="Copeland A."/>
            <person name="Barry K.W."/>
            <person name="Cichocki N."/>
            <person name="Veneault-Fourrey C."/>
            <person name="LaButti K."/>
            <person name="Lindquist E.A."/>
            <person name="Lipzen A."/>
            <person name="Lundell T."/>
            <person name="Morin E."/>
            <person name="Murat C."/>
            <person name="Sun H."/>
            <person name="Tunlid A."/>
            <person name="Henrissat B."/>
            <person name="Grigoriev I.V."/>
            <person name="Hibbett D.S."/>
            <person name="Martin F."/>
            <person name="Nordberg H.P."/>
            <person name="Cantor M.N."/>
            <person name="Hua S.X."/>
        </authorList>
    </citation>
    <scope>NUCLEOTIDE SEQUENCE [LARGE SCALE GENOMIC DNA]</scope>
    <source>
        <strain evidence="4 5">MAFF 305830</strain>
    </source>
</reference>
<dbReference type="HOGENOM" id="CLU_035509_2_1_1"/>
<keyword evidence="2" id="KW-0812">Transmembrane</keyword>
<evidence type="ECO:0000313" key="4">
    <source>
        <dbReference type="EMBL" id="KIM29251.1"/>
    </source>
</evidence>
<feature type="transmembrane region" description="Helical" evidence="2">
    <location>
        <begin position="28"/>
        <end position="47"/>
    </location>
</feature>
<organism evidence="4 5">
    <name type="scientific">Serendipita vermifera MAFF 305830</name>
    <dbReference type="NCBI Taxonomy" id="933852"/>
    <lineage>
        <taxon>Eukaryota</taxon>
        <taxon>Fungi</taxon>
        <taxon>Dikarya</taxon>
        <taxon>Basidiomycota</taxon>
        <taxon>Agaricomycotina</taxon>
        <taxon>Agaricomycetes</taxon>
        <taxon>Sebacinales</taxon>
        <taxon>Serendipitaceae</taxon>
        <taxon>Serendipita</taxon>
    </lineage>
</organism>
<dbReference type="InterPro" id="IPR045340">
    <property type="entry name" value="DUF6533"/>
</dbReference>
<name>A0A0C3BCS6_SERVB</name>
<gene>
    <name evidence="4" type="ORF">M408DRAFT_328925</name>
</gene>
<feature type="transmembrane region" description="Helical" evidence="2">
    <location>
        <begin position="135"/>
        <end position="159"/>
    </location>
</feature>
<protein>
    <recommendedName>
        <fullName evidence="3">DUF6533 domain-containing protein</fullName>
    </recommendedName>
</protein>
<feature type="domain" description="DUF6533" evidence="3">
    <location>
        <begin position="33"/>
        <end position="79"/>
    </location>
</feature>
<feature type="transmembrane region" description="Helical" evidence="2">
    <location>
        <begin position="106"/>
        <end position="128"/>
    </location>
</feature>
<proteinExistence type="predicted"/>
<dbReference type="EMBL" id="KN824289">
    <property type="protein sequence ID" value="KIM29251.1"/>
    <property type="molecule type" value="Genomic_DNA"/>
</dbReference>
<feature type="transmembrane region" description="Helical" evidence="2">
    <location>
        <begin position="179"/>
        <end position="203"/>
    </location>
</feature>
<dbReference type="AlphaFoldDB" id="A0A0C3BCS6"/>
<evidence type="ECO:0000256" key="1">
    <source>
        <dbReference type="SAM" id="MobiDB-lite"/>
    </source>
</evidence>
<accession>A0A0C3BCS6</accession>
<dbReference type="Pfam" id="PF20151">
    <property type="entry name" value="DUF6533"/>
    <property type="match status" value="1"/>
</dbReference>